<reference evidence="1 2" key="1">
    <citation type="submission" date="2016-11" db="EMBL/GenBank/DDBJ databases">
        <title>Paenibacillus species isolates.</title>
        <authorList>
            <person name="Beno S.M."/>
        </authorList>
    </citation>
    <scope>NUCLEOTIDE SEQUENCE [LARGE SCALE GENOMIC DNA]</scope>
    <source>
        <strain evidence="1 2">FSL F4-0100</strain>
    </source>
</reference>
<gene>
    <name evidence="1" type="ORF">BK123_16645</name>
</gene>
<evidence type="ECO:0000313" key="1">
    <source>
        <dbReference type="EMBL" id="OME92235.1"/>
    </source>
</evidence>
<dbReference type="RefSeq" id="WP_076323489.1">
    <property type="nucleotide sequence ID" value="NZ_MRTF01000005.1"/>
</dbReference>
<protein>
    <submittedName>
        <fullName evidence="1">Uncharacterized protein</fullName>
    </submittedName>
</protein>
<comment type="caution">
    <text evidence="1">The sequence shown here is derived from an EMBL/GenBank/DDBJ whole genome shotgun (WGS) entry which is preliminary data.</text>
</comment>
<dbReference type="AlphaFoldDB" id="A0A1R1B139"/>
<name>A0A1R1B139_PAELA</name>
<dbReference type="PROSITE" id="PS51257">
    <property type="entry name" value="PROKAR_LIPOPROTEIN"/>
    <property type="match status" value="1"/>
</dbReference>
<dbReference type="EMBL" id="MRTF01000005">
    <property type="protein sequence ID" value="OME92235.1"/>
    <property type="molecule type" value="Genomic_DNA"/>
</dbReference>
<evidence type="ECO:0000313" key="2">
    <source>
        <dbReference type="Proteomes" id="UP000187074"/>
    </source>
</evidence>
<sequence length="183" mass="20597">MRLGGQLFILFTILILCGCSSGQDLVKIAKEDLGIVSIADGRKVYYGMKRADVESVLGQGKEAERGVIKYDSGVELFYRDDEVAAIIMEEEAKGIYKTAQNAEIGMSKDEIEQIYGTIHMPSKKELPLTYVYDMKKGVFLEEISHSTEEEAKNLLLIIASVDKNSLRTDMFFIYDSYYLGYAK</sequence>
<dbReference type="Proteomes" id="UP000187074">
    <property type="component" value="Unassembled WGS sequence"/>
</dbReference>
<dbReference type="OrthoDB" id="2665491at2"/>
<proteinExistence type="predicted"/>
<accession>A0A1R1B139</accession>
<organism evidence="1 2">
    <name type="scientific">Paenibacillus lautus</name>
    <name type="common">Bacillus lautus</name>
    <dbReference type="NCBI Taxonomy" id="1401"/>
    <lineage>
        <taxon>Bacteria</taxon>
        <taxon>Bacillati</taxon>
        <taxon>Bacillota</taxon>
        <taxon>Bacilli</taxon>
        <taxon>Bacillales</taxon>
        <taxon>Paenibacillaceae</taxon>
        <taxon>Paenibacillus</taxon>
    </lineage>
</organism>